<dbReference type="EMBL" id="STGT01000005">
    <property type="protein sequence ID" value="THV11744.1"/>
    <property type="molecule type" value="Genomic_DNA"/>
</dbReference>
<organism evidence="1 2">
    <name type="scientific">Rhizobium rhizophilum</name>
    <dbReference type="NCBI Taxonomy" id="1850373"/>
    <lineage>
        <taxon>Bacteria</taxon>
        <taxon>Pseudomonadati</taxon>
        <taxon>Pseudomonadota</taxon>
        <taxon>Alphaproteobacteria</taxon>
        <taxon>Hyphomicrobiales</taxon>
        <taxon>Rhizobiaceae</taxon>
        <taxon>Rhizobium/Agrobacterium group</taxon>
        <taxon>Rhizobium</taxon>
    </lineage>
</organism>
<evidence type="ECO:0000313" key="2">
    <source>
        <dbReference type="Proteomes" id="UP000309667"/>
    </source>
</evidence>
<accession>A0ABY2QQR4</accession>
<name>A0ABY2QQR4_9HYPH</name>
<dbReference type="Proteomes" id="UP000309667">
    <property type="component" value="Unassembled WGS sequence"/>
</dbReference>
<comment type="caution">
    <text evidence="1">The sequence shown here is derived from an EMBL/GenBank/DDBJ whole genome shotgun (WGS) entry which is preliminary data.</text>
</comment>
<dbReference type="RefSeq" id="WP_136559787.1">
    <property type="nucleotide sequence ID" value="NZ_STGT01000005.1"/>
</dbReference>
<proteinExistence type="predicted"/>
<gene>
    <name evidence="1" type="ORF">E9677_19795</name>
</gene>
<reference evidence="1 2" key="1">
    <citation type="submission" date="2019-04" db="EMBL/GenBank/DDBJ databases">
        <title>Genome sequence of strain 7209-2.</title>
        <authorList>
            <person name="Gao J."/>
            <person name="Sun J."/>
        </authorList>
    </citation>
    <scope>NUCLEOTIDE SEQUENCE [LARGE SCALE GENOMIC DNA]</scope>
    <source>
        <strain evidence="1 2">7209-2</strain>
    </source>
</reference>
<protein>
    <submittedName>
        <fullName evidence="1">Uncharacterized protein</fullName>
    </submittedName>
</protein>
<keyword evidence="2" id="KW-1185">Reference proteome</keyword>
<evidence type="ECO:0000313" key="1">
    <source>
        <dbReference type="EMBL" id="THV11744.1"/>
    </source>
</evidence>
<sequence>MLKYRLALAALAIVLGSPIGISEAGERYGRHHGHHHGHDHGRREPIIGSNGLPSVIPGIGTFAGSISGRRVKGNGVFFAIDRAPGPKVVTYQAPKAKIIEISAEEPDEACSFEAGVCVIRPKN</sequence>